<dbReference type="UniPathway" id="UPA00916">
    <property type="reaction ID" value="UER00889"/>
</dbReference>
<keyword evidence="11 12" id="KW-0119">Carbohydrate metabolism</keyword>
<feature type="binding site" evidence="12">
    <location>
        <position position="230"/>
    </location>
    <ligand>
        <name>K(+)</name>
        <dbReference type="ChEBI" id="CHEBI:29103"/>
    </ligand>
</feature>
<comment type="activity regulation">
    <text evidence="12">Activated by a monovalent cation that binds near, but not in, the active site. The most likely occupant of the site in vivo is potassium. Ion binding induces a conformational change that may alter substrate affinity.</text>
</comment>
<dbReference type="GO" id="GO:0005829">
    <property type="term" value="C:cytosol"/>
    <property type="evidence" value="ECO:0007669"/>
    <property type="project" value="TreeGrafter"/>
</dbReference>
<evidence type="ECO:0000256" key="7">
    <source>
        <dbReference type="ARBA" id="ARBA00022777"/>
    </source>
</evidence>
<feature type="binding site" evidence="12">
    <location>
        <position position="234"/>
    </location>
    <ligand>
        <name>substrate</name>
    </ligand>
</feature>
<dbReference type="InterPro" id="IPR002139">
    <property type="entry name" value="Ribo/fructo_kinase"/>
</dbReference>
<feature type="binding site" evidence="12">
    <location>
        <position position="265"/>
    </location>
    <ligand>
        <name>K(+)</name>
        <dbReference type="ChEBI" id="CHEBI:29103"/>
    </ligand>
</feature>
<feature type="binding site" evidence="12">
    <location>
        <begin position="39"/>
        <end position="43"/>
    </location>
    <ligand>
        <name>substrate</name>
    </ligand>
</feature>
<evidence type="ECO:0000313" key="15">
    <source>
        <dbReference type="Proteomes" id="UP000238356"/>
    </source>
</evidence>
<evidence type="ECO:0000256" key="9">
    <source>
        <dbReference type="ARBA" id="ARBA00022842"/>
    </source>
</evidence>
<feature type="binding site" evidence="12">
    <location>
        <position position="182"/>
    </location>
    <ligand>
        <name>ATP</name>
        <dbReference type="ChEBI" id="CHEBI:30616"/>
    </ligand>
</feature>
<keyword evidence="7 12" id="KW-0418">Kinase</keyword>
<feature type="binding site" evidence="12">
    <location>
        <begin position="233"/>
        <end position="234"/>
    </location>
    <ligand>
        <name>ATP</name>
        <dbReference type="ChEBI" id="CHEBI:30616"/>
    </ligand>
</feature>
<evidence type="ECO:0000256" key="4">
    <source>
        <dbReference type="ARBA" id="ARBA00022679"/>
    </source>
</evidence>
<evidence type="ECO:0000256" key="10">
    <source>
        <dbReference type="ARBA" id="ARBA00022958"/>
    </source>
</evidence>
<dbReference type="AlphaFoldDB" id="A0A2S5ZXW9"/>
<dbReference type="GO" id="GO:0004747">
    <property type="term" value="F:ribokinase activity"/>
    <property type="evidence" value="ECO:0007669"/>
    <property type="project" value="UniProtKB-UniRule"/>
</dbReference>
<feature type="binding site" evidence="12">
    <location>
        <begin position="11"/>
        <end position="13"/>
    </location>
    <ligand>
        <name>substrate</name>
    </ligand>
</feature>
<dbReference type="PANTHER" id="PTHR10584:SF166">
    <property type="entry name" value="RIBOKINASE"/>
    <property type="match status" value="1"/>
</dbReference>
<organism evidence="14 15">
    <name type="scientific">Nocardia nova</name>
    <dbReference type="NCBI Taxonomy" id="37330"/>
    <lineage>
        <taxon>Bacteria</taxon>
        <taxon>Bacillati</taxon>
        <taxon>Actinomycetota</taxon>
        <taxon>Actinomycetes</taxon>
        <taxon>Mycobacteriales</taxon>
        <taxon>Nocardiaceae</taxon>
        <taxon>Nocardia</taxon>
    </lineage>
</organism>
<evidence type="ECO:0000259" key="13">
    <source>
        <dbReference type="Pfam" id="PF00294"/>
    </source>
</evidence>
<comment type="catalytic activity">
    <reaction evidence="12">
        <text>D-ribose + ATP = D-ribose 5-phosphate + ADP + H(+)</text>
        <dbReference type="Rhea" id="RHEA:13697"/>
        <dbReference type="ChEBI" id="CHEBI:15378"/>
        <dbReference type="ChEBI" id="CHEBI:30616"/>
        <dbReference type="ChEBI" id="CHEBI:47013"/>
        <dbReference type="ChEBI" id="CHEBI:78346"/>
        <dbReference type="ChEBI" id="CHEBI:456216"/>
        <dbReference type="EC" id="2.7.1.15"/>
    </reaction>
</comment>
<keyword evidence="12" id="KW-0963">Cytoplasm</keyword>
<evidence type="ECO:0000256" key="2">
    <source>
        <dbReference type="ARBA" id="ARBA00012035"/>
    </source>
</evidence>
<proteinExistence type="inferred from homology"/>
<dbReference type="CDD" id="cd01174">
    <property type="entry name" value="ribokinase"/>
    <property type="match status" value="1"/>
</dbReference>
<protein>
    <recommendedName>
        <fullName evidence="3 12">Ribokinase</fullName>
        <shortName evidence="12">RK</shortName>
        <ecNumber evidence="2 12">2.7.1.15</ecNumber>
    </recommendedName>
</protein>
<feature type="binding site" evidence="12">
    <location>
        <position position="262"/>
    </location>
    <ligand>
        <name>K(+)</name>
        <dbReference type="ChEBI" id="CHEBI:29103"/>
    </ligand>
</feature>
<dbReference type="GO" id="GO:0005524">
    <property type="term" value="F:ATP binding"/>
    <property type="evidence" value="ECO:0007669"/>
    <property type="project" value="UniProtKB-UniRule"/>
</dbReference>
<keyword evidence="5 12" id="KW-0479">Metal-binding</keyword>
<keyword evidence="9 12" id="KW-0460">Magnesium</keyword>
<comment type="subunit">
    <text evidence="12">Homodimer.</text>
</comment>
<comment type="similarity">
    <text evidence="1">Belongs to the carbohydrate kinase pfkB family.</text>
</comment>
<dbReference type="InterPro" id="IPR011611">
    <property type="entry name" value="PfkB_dom"/>
</dbReference>
<comment type="pathway">
    <text evidence="12">Carbohydrate metabolism; D-ribose degradation; D-ribose 5-phosphate from beta-D-ribopyranose: step 2/2.</text>
</comment>
<dbReference type="InterPro" id="IPR011877">
    <property type="entry name" value="Ribokinase"/>
</dbReference>
<feature type="binding site" evidence="12">
    <location>
        <position position="138"/>
    </location>
    <ligand>
        <name>substrate</name>
    </ligand>
</feature>
<comment type="cofactor">
    <cofactor evidence="12">
        <name>Mg(2+)</name>
        <dbReference type="ChEBI" id="CHEBI:18420"/>
    </cofactor>
    <text evidence="12">Requires a divalent cation, most likely magnesium in vivo, as an electrophilic catalyst to aid phosphoryl group transfer. It is the chelate of the metal and the nucleotide that is the actual substrate.</text>
</comment>
<evidence type="ECO:0000256" key="1">
    <source>
        <dbReference type="ARBA" id="ARBA00005380"/>
    </source>
</evidence>
<dbReference type="InterPro" id="IPR002173">
    <property type="entry name" value="Carboh/pur_kinase_PfkB_CS"/>
</dbReference>
<feature type="active site" description="Proton acceptor" evidence="12">
    <location>
        <position position="234"/>
    </location>
</feature>
<evidence type="ECO:0000256" key="11">
    <source>
        <dbReference type="ARBA" id="ARBA00023277"/>
    </source>
</evidence>
<reference evidence="14 15" key="1">
    <citation type="submission" date="2018-02" db="EMBL/GenBank/DDBJ databases">
        <title>8 Nocardia nova and 1 Nocardia cyriacigeorgica strain used for evolution to TMP-SMX.</title>
        <authorList>
            <person name="Mehta H."/>
            <person name="Weng J."/>
            <person name="Shamoo Y."/>
        </authorList>
    </citation>
    <scope>NUCLEOTIDE SEQUENCE [LARGE SCALE GENOMIC DNA]</scope>
    <source>
        <strain evidence="14 15">BAA2227</strain>
    </source>
</reference>
<dbReference type="PRINTS" id="PR00990">
    <property type="entry name" value="RIBOKINASE"/>
</dbReference>
<keyword evidence="15" id="KW-1185">Reference proteome</keyword>
<dbReference type="Gene3D" id="3.40.1190.20">
    <property type="match status" value="1"/>
</dbReference>
<evidence type="ECO:0000256" key="8">
    <source>
        <dbReference type="ARBA" id="ARBA00022840"/>
    </source>
</evidence>
<dbReference type="PANTHER" id="PTHR10584">
    <property type="entry name" value="SUGAR KINASE"/>
    <property type="match status" value="1"/>
</dbReference>
<evidence type="ECO:0000256" key="12">
    <source>
        <dbReference type="HAMAP-Rule" id="MF_01987"/>
    </source>
</evidence>
<dbReference type="PROSITE" id="PS00584">
    <property type="entry name" value="PFKB_KINASES_2"/>
    <property type="match status" value="1"/>
</dbReference>
<sequence>MARIAVVGSINMDLVTRTPRRPRPGETVLGTAFDTVPGGKGANQAIAARRAGAAVDFVGAVGTDVFGVELRKVLEDNEIGTAGLRTVEGASGTATIVVDDAGENTIIVVGGANAELSGLTDGDRALVAEADILLCQLEIPVETVLGAARCAREHGTLVLLNPSPARSLPPQLWEAVDIAVVNEGEAAQLDSELRAVPHVLTTRGGEGARYRGPEGELSHPGVRVEVVDTTGAGDTFTGALAAHWHEGPATALAWACTAGALATTVVGATAAIPTAAAIERALTSRCGER</sequence>
<name>A0A2S5ZXW9_9NOCA</name>
<comment type="subcellular location">
    <subcellularLocation>
        <location evidence="12">Cytoplasm</location>
    </subcellularLocation>
</comment>
<feature type="binding site" evidence="12">
    <location>
        <position position="228"/>
    </location>
    <ligand>
        <name>K(+)</name>
        <dbReference type="ChEBI" id="CHEBI:29103"/>
    </ligand>
</feature>
<feature type="binding site" evidence="12">
    <location>
        <begin position="202"/>
        <end position="207"/>
    </location>
    <ligand>
        <name>ATP</name>
        <dbReference type="ChEBI" id="CHEBI:30616"/>
    </ligand>
</feature>
<comment type="caution">
    <text evidence="14">The sequence shown here is derived from an EMBL/GenBank/DDBJ whole genome shotgun (WGS) entry which is preliminary data.</text>
</comment>
<keyword evidence="6 12" id="KW-0547">Nucleotide-binding</keyword>
<gene>
    <name evidence="12" type="primary">rbsK</name>
    <name evidence="14" type="ORF">C5F51_30115</name>
</gene>
<accession>A0A2S5ZXW9</accession>
<evidence type="ECO:0000256" key="3">
    <source>
        <dbReference type="ARBA" id="ARBA00016943"/>
    </source>
</evidence>
<feature type="domain" description="Carbohydrate kinase PfkB" evidence="13">
    <location>
        <begin position="1"/>
        <end position="274"/>
    </location>
</feature>
<feature type="binding site" evidence="12">
    <location>
        <position position="267"/>
    </location>
    <ligand>
        <name>K(+)</name>
        <dbReference type="ChEBI" id="CHEBI:29103"/>
    </ligand>
</feature>
<dbReference type="InterPro" id="IPR029056">
    <property type="entry name" value="Ribokinase-like"/>
</dbReference>
<keyword evidence="4 12" id="KW-0808">Transferase</keyword>
<dbReference type="Proteomes" id="UP000238356">
    <property type="component" value="Unassembled WGS sequence"/>
</dbReference>
<evidence type="ECO:0000313" key="14">
    <source>
        <dbReference type="EMBL" id="PPJ22845.1"/>
    </source>
</evidence>
<keyword evidence="10 12" id="KW-0630">Potassium</keyword>
<dbReference type="GO" id="GO:0019303">
    <property type="term" value="P:D-ribose catabolic process"/>
    <property type="evidence" value="ECO:0007669"/>
    <property type="project" value="UniProtKB-UniRule"/>
</dbReference>
<dbReference type="EMBL" id="PSZD01000027">
    <property type="protein sequence ID" value="PPJ22845.1"/>
    <property type="molecule type" value="Genomic_DNA"/>
</dbReference>
<comment type="function">
    <text evidence="12">Catalyzes the phosphorylation of ribose at O-5 in a reaction requiring ATP and magnesium. The resulting D-ribose-5-phosphate can then be used either for sythesis of nucleotides, histidine, and tryptophan, or as a component of the pentose phosphate pathway.</text>
</comment>
<dbReference type="RefSeq" id="WP_064910704.1">
    <property type="nucleotide sequence ID" value="NZ_PSZB01000016.1"/>
</dbReference>
<dbReference type="EC" id="2.7.1.15" evidence="2 12"/>
<comment type="similarity">
    <text evidence="12">Belongs to the carbohydrate kinase PfkB family. Ribokinase subfamily.</text>
</comment>
<keyword evidence="8 12" id="KW-0067">ATP-binding</keyword>
<comment type="caution">
    <text evidence="12">Lacks conserved residue(s) required for the propagation of feature annotation.</text>
</comment>
<dbReference type="HAMAP" id="MF_01987">
    <property type="entry name" value="Ribokinase"/>
    <property type="match status" value="1"/>
</dbReference>
<dbReference type="GO" id="GO:0046872">
    <property type="term" value="F:metal ion binding"/>
    <property type="evidence" value="ECO:0007669"/>
    <property type="project" value="UniProtKB-KW"/>
</dbReference>
<dbReference type="Pfam" id="PF00294">
    <property type="entry name" value="PfkB"/>
    <property type="match status" value="1"/>
</dbReference>
<evidence type="ECO:0000256" key="6">
    <source>
        <dbReference type="ARBA" id="ARBA00022741"/>
    </source>
</evidence>
<dbReference type="SUPFAM" id="SSF53613">
    <property type="entry name" value="Ribokinase-like"/>
    <property type="match status" value="1"/>
</dbReference>
<evidence type="ECO:0000256" key="5">
    <source>
        <dbReference type="ARBA" id="ARBA00022723"/>
    </source>
</evidence>